<feature type="region of interest" description="Disordered" evidence="2">
    <location>
        <begin position="107"/>
        <end position="147"/>
    </location>
</feature>
<dbReference type="Proteomes" id="UP000193642">
    <property type="component" value="Unassembled WGS sequence"/>
</dbReference>
<dbReference type="PANTHER" id="PTHR31516">
    <property type="entry name" value="STABILIZER OF AXONEMAL MICROTUBULES 2"/>
    <property type="match status" value="1"/>
</dbReference>
<comment type="caution">
    <text evidence="3">The sequence shown here is derived from an EMBL/GenBank/DDBJ whole genome shotgun (WGS) entry which is preliminary data.</text>
</comment>
<evidence type="ECO:0000256" key="2">
    <source>
        <dbReference type="SAM" id="MobiDB-lite"/>
    </source>
</evidence>
<reference evidence="3 4" key="1">
    <citation type="submission" date="2016-07" db="EMBL/GenBank/DDBJ databases">
        <title>Pervasive Adenine N6-methylation of Active Genes in Fungi.</title>
        <authorList>
            <consortium name="DOE Joint Genome Institute"/>
            <person name="Mondo S.J."/>
            <person name="Dannebaum R.O."/>
            <person name="Kuo R.C."/>
            <person name="Labutti K."/>
            <person name="Haridas S."/>
            <person name="Kuo A."/>
            <person name="Salamov A."/>
            <person name="Ahrendt S.R."/>
            <person name="Lipzen A."/>
            <person name="Sullivan W."/>
            <person name="Andreopoulos W.B."/>
            <person name="Clum A."/>
            <person name="Lindquist E."/>
            <person name="Daum C."/>
            <person name="Ramamoorthy G.K."/>
            <person name="Gryganskyi A."/>
            <person name="Culley D."/>
            <person name="Magnuson J.K."/>
            <person name="James T.Y."/>
            <person name="O'Malley M.A."/>
            <person name="Stajich J.E."/>
            <person name="Spatafora J.W."/>
            <person name="Visel A."/>
            <person name="Grigoriev I.V."/>
        </authorList>
    </citation>
    <scope>NUCLEOTIDE SEQUENCE [LARGE SCALE GENOMIC DNA]</scope>
    <source>
        <strain evidence="3 4">JEL800</strain>
    </source>
</reference>
<dbReference type="STRING" id="329046.A0A1Y2CYA3"/>
<protein>
    <submittedName>
        <fullName evidence="3">Uncharacterized protein</fullName>
    </submittedName>
</protein>
<gene>
    <name evidence="3" type="ORF">BCR33DRAFT_712217</name>
</gene>
<dbReference type="AlphaFoldDB" id="A0A1Y2CYA3"/>
<evidence type="ECO:0000313" key="3">
    <source>
        <dbReference type="EMBL" id="ORY52009.1"/>
    </source>
</evidence>
<comment type="similarity">
    <text evidence="1">Belongs to the FAM154 family.</text>
</comment>
<dbReference type="GO" id="GO:0008017">
    <property type="term" value="F:microtubule binding"/>
    <property type="evidence" value="ECO:0007669"/>
    <property type="project" value="InterPro"/>
</dbReference>
<organism evidence="3 4">
    <name type="scientific">Rhizoclosmatium globosum</name>
    <dbReference type="NCBI Taxonomy" id="329046"/>
    <lineage>
        <taxon>Eukaryota</taxon>
        <taxon>Fungi</taxon>
        <taxon>Fungi incertae sedis</taxon>
        <taxon>Chytridiomycota</taxon>
        <taxon>Chytridiomycota incertae sedis</taxon>
        <taxon>Chytridiomycetes</taxon>
        <taxon>Chytridiales</taxon>
        <taxon>Chytriomycetaceae</taxon>
        <taxon>Rhizoclosmatium</taxon>
    </lineage>
</organism>
<name>A0A1Y2CYA3_9FUNG</name>
<dbReference type="GO" id="GO:0005856">
    <property type="term" value="C:cytoskeleton"/>
    <property type="evidence" value="ECO:0007669"/>
    <property type="project" value="TreeGrafter"/>
</dbReference>
<dbReference type="EMBL" id="MCGO01000004">
    <property type="protein sequence ID" value="ORY52009.1"/>
    <property type="molecule type" value="Genomic_DNA"/>
</dbReference>
<keyword evidence="4" id="KW-1185">Reference proteome</keyword>
<evidence type="ECO:0000313" key="4">
    <source>
        <dbReference type="Proteomes" id="UP000193642"/>
    </source>
</evidence>
<evidence type="ECO:0000256" key="1">
    <source>
        <dbReference type="ARBA" id="ARBA00008738"/>
    </source>
</evidence>
<accession>A0A1Y2CYA3</accession>
<dbReference type="InterPro" id="IPR033336">
    <property type="entry name" value="SAXO1/2"/>
</dbReference>
<sequence>MGRPKTQHAEVDISADKIGSCTEYVENYLEWSLEGRVRGKPLVQQLSVGGEFHGATENREQFKAHPIPPVFVPKKAVWTGTDLPFDGTTTQRTDFPAWEVLPHPHKEKPQWISSSGKFDGQTTSKTDFRDMGVQPRYQRPPQHYVPNGAKFDGLSSNKEAYQPWPINSRPSGRHSVPYAPLKDDRDFKSTTAAAYIGHPMDGSQNQDAKGPYFFLPSPDTKFEGQTTSQDAYRKWNVKPRDRRAKVQYVPNTSKFPTDTTYTDNYQAKSLPADEGGRPSKFGPTYTPVASCKFEGISTHKADYLPTGHVHRLPDFAPKKGFIYQKDDRDFVTTSRKAHDFKSPTKSA</sequence>
<dbReference type="PANTHER" id="PTHR31516:SF17">
    <property type="entry name" value="STABILIZER OF AXONEMAL MICROTUBULES 2"/>
    <property type="match status" value="1"/>
</dbReference>
<proteinExistence type="inferred from homology"/>
<dbReference type="OrthoDB" id="365640at2759"/>
<feature type="compositionally biased region" description="Polar residues" evidence="2">
    <location>
        <begin position="111"/>
        <end position="125"/>
    </location>
</feature>